<feature type="compositionally biased region" description="Basic residues" evidence="1">
    <location>
        <begin position="252"/>
        <end position="262"/>
    </location>
</feature>
<accession>A0A058Z299</accession>
<feature type="region of interest" description="Disordered" evidence="1">
    <location>
        <begin position="218"/>
        <end position="262"/>
    </location>
</feature>
<reference evidence="2" key="1">
    <citation type="submission" date="2013-04" db="EMBL/GenBank/DDBJ databases">
        <title>The Genome Sequence of Fonticula alba ATCC 38817.</title>
        <authorList>
            <consortium name="The Broad Institute Genomics Platform"/>
            <person name="Russ C."/>
            <person name="Cuomo C."/>
            <person name="Burger G."/>
            <person name="Gray M.W."/>
            <person name="Holland P.W.H."/>
            <person name="King N."/>
            <person name="Lang F.B.F."/>
            <person name="Roger A.J."/>
            <person name="Ruiz-Trillo I."/>
            <person name="Brown M."/>
            <person name="Walker B."/>
            <person name="Young S."/>
            <person name="Zeng Q."/>
            <person name="Gargeya S."/>
            <person name="Fitzgerald M."/>
            <person name="Haas B."/>
            <person name="Abouelleil A."/>
            <person name="Allen A.W."/>
            <person name="Alvarado L."/>
            <person name="Arachchi H.M."/>
            <person name="Berlin A.M."/>
            <person name="Chapman S.B."/>
            <person name="Gainer-Dewar J."/>
            <person name="Goldberg J."/>
            <person name="Griggs A."/>
            <person name="Gujja S."/>
            <person name="Hansen M."/>
            <person name="Howarth C."/>
            <person name="Imamovic A."/>
            <person name="Ireland A."/>
            <person name="Larimer J."/>
            <person name="McCowan C."/>
            <person name="Murphy C."/>
            <person name="Pearson M."/>
            <person name="Poon T.W."/>
            <person name="Priest M."/>
            <person name="Roberts A."/>
            <person name="Saif S."/>
            <person name="Shea T."/>
            <person name="Sisk P."/>
            <person name="Sykes S."/>
            <person name="Wortman J."/>
            <person name="Nusbaum C."/>
            <person name="Birren B."/>
        </authorList>
    </citation>
    <scope>NUCLEOTIDE SEQUENCE [LARGE SCALE GENOMIC DNA]</scope>
    <source>
        <strain evidence="2">ATCC 38817</strain>
    </source>
</reference>
<dbReference type="RefSeq" id="XP_009497605.1">
    <property type="nucleotide sequence ID" value="XM_009499330.1"/>
</dbReference>
<evidence type="ECO:0000313" key="2">
    <source>
        <dbReference type="EMBL" id="KCV68038.1"/>
    </source>
</evidence>
<dbReference type="Proteomes" id="UP000030693">
    <property type="component" value="Unassembled WGS sequence"/>
</dbReference>
<sequence>MELRKRKVLQLAGYSLAEEGDVRCPSLAATCLVPAADAPEPTERSWLPVDIPDRVDLSRSAWAHSIICPGARLSTGEMRLLQGHSAALRDARAALLTAIDRWKGILRDMPELAMAAAPAPGPGARPHTALFPRPRRADPLSNQLLCECQLASGGATAALSSACPFPRGPAEWGPFDGPGCVACLFLRLKETAESFETYIRWLRHQKEGTGGTAARLAELALEQEKRRAGSPPPAPKQADPSPAEELPPPRPRPARRGRTGSS</sequence>
<dbReference type="AlphaFoldDB" id="A0A058Z299"/>
<gene>
    <name evidence="2" type="ORF">H696_05506</name>
</gene>
<organism evidence="2">
    <name type="scientific">Fonticula alba</name>
    <name type="common">Slime mold</name>
    <dbReference type="NCBI Taxonomy" id="691883"/>
    <lineage>
        <taxon>Eukaryota</taxon>
        <taxon>Rotosphaerida</taxon>
        <taxon>Fonticulaceae</taxon>
        <taxon>Fonticula</taxon>
    </lineage>
</organism>
<dbReference type="GeneID" id="20530231"/>
<protein>
    <submittedName>
        <fullName evidence="2">Uncharacterized protein</fullName>
    </submittedName>
</protein>
<dbReference type="EMBL" id="KB932211">
    <property type="protein sequence ID" value="KCV68038.1"/>
    <property type="molecule type" value="Genomic_DNA"/>
</dbReference>
<evidence type="ECO:0000313" key="3">
    <source>
        <dbReference type="Proteomes" id="UP000030693"/>
    </source>
</evidence>
<evidence type="ECO:0000256" key="1">
    <source>
        <dbReference type="SAM" id="MobiDB-lite"/>
    </source>
</evidence>
<keyword evidence="3" id="KW-1185">Reference proteome</keyword>
<proteinExistence type="predicted"/>
<name>A0A058Z299_FONAL</name>